<dbReference type="Proteomes" id="UP000054107">
    <property type="component" value="Unassembled WGS sequence"/>
</dbReference>
<dbReference type="GO" id="GO:0019781">
    <property type="term" value="F:NEDD8 activating enzyme activity"/>
    <property type="evidence" value="ECO:0007669"/>
    <property type="project" value="InterPro"/>
</dbReference>
<dbReference type="InterPro" id="IPR045886">
    <property type="entry name" value="ThiF/MoeB/HesA"/>
</dbReference>
<evidence type="ECO:0000256" key="4">
    <source>
        <dbReference type="ARBA" id="ARBA00022786"/>
    </source>
</evidence>
<protein>
    <recommendedName>
        <fullName evidence="3">NEDD8-activating enzyme E1 regulatory subunit</fullName>
    </recommendedName>
</protein>
<dbReference type="GO" id="GO:0005737">
    <property type="term" value="C:cytoplasm"/>
    <property type="evidence" value="ECO:0007669"/>
    <property type="project" value="TreeGrafter"/>
</dbReference>
<evidence type="ECO:0000256" key="3">
    <source>
        <dbReference type="ARBA" id="ARBA00015407"/>
    </source>
</evidence>
<evidence type="ECO:0000259" key="5">
    <source>
        <dbReference type="Pfam" id="PF00899"/>
    </source>
</evidence>
<dbReference type="FunFam" id="3.40.50.720:FF:000475">
    <property type="entry name" value="NEDD8-activating enzyme E1 regulatory subunit"/>
    <property type="match status" value="1"/>
</dbReference>
<evidence type="ECO:0000313" key="6">
    <source>
        <dbReference type="EMBL" id="CEP12642.1"/>
    </source>
</evidence>
<comment type="pathway">
    <text evidence="1">Protein modification; protein neddylation.</text>
</comment>
<sequence length="453" mass="51022">MSTTIIDLKTQKYDRQLRLWAATGQQALEHANICLINANSTGCEIIKNLVLPGVGNVTIVDGNKTTAEDVRCNFFLDPESIGQSKAKATSELIQELNEDANVRYEDKDPYELIENQPDFFEPFTMIIVVNVLEKYLTKLSPLCAESGKILIAVKNKGLVGMFTVQAPEHTVIEAHPENATDLRLSCPFQQLTDYVSTFDLDKLDQTDHSHIPFIVVILIYVEEWKAEHNGQAPQTYQQRQEFVRKLRAAMRTPDEENFEEAIANAWRLSPSNPISSEVRQIFEDPSCQGAHSNSPYFWILTRAVREFVENEGGGQLPLSGKLPDMKSDTCNYINLQNVYREKALYDINAIKKRVKALTEGSDTQIPDETVELFCKNAAHIKVIQYKCITENHLQPDKLAADKFHSEYGRLPASDADSEKLTYQVQSLMVSMGITLEDAVDLLSTDTLVKAITN</sequence>
<evidence type="ECO:0000256" key="1">
    <source>
        <dbReference type="ARBA" id="ARBA00005032"/>
    </source>
</evidence>
<dbReference type="STRING" id="35722.A0A0B7N5G3"/>
<dbReference type="Pfam" id="PF00899">
    <property type="entry name" value="ThiF"/>
    <property type="match status" value="1"/>
</dbReference>
<dbReference type="PIRSF" id="PIRSF039099">
    <property type="entry name" value="APP-BP1"/>
    <property type="match status" value="1"/>
</dbReference>
<dbReference type="AlphaFoldDB" id="A0A0B7N5G3"/>
<name>A0A0B7N5G3_9FUNG</name>
<dbReference type="InterPro" id="IPR035985">
    <property type="entry name" value="Ubiquitin-activating_enz"/>
</dbReference>
<dbReference type="SUPFAM" id="SSF69572">
    <property type="entry name" value="Activating enzymes of the ubiquitin-like proteins"/>
    <property type="match status" value="1"/>
</dbReference>
<gene>
    <name evidence="6" type="primary">PARPA_06613.1 scaffold 22734</name>
</gene>
<dbReference type="EMBL" id="LN728061">
    <property type="protein sequence ID" value="CEP12642.1"/>
    <property type="molecule type" value="Genomic_DNA"/>
</dbReference>
<dbReference type="PANTHER" id="PTHR10953:SF29">
    <property type="entry name" value="NEDD8-ACTIVATING ENZYME E1 REGULATORY SUBUNIT"/>
    <property type="match status" value="1"/>
</dbReference>
<keyword evidence="4" id="KW-0833">Ubl conjugation pathway</keyword>
<dbReference type="PANTHER" id="PTHR10953">
    <property type="entry name" value="UBIQUITIN-ACTIVATING ENZYME E1"/>
    <property type="match status" value="1"/>
</dbReference>
<reference evidence="6 7" key="1">
    <citation type="submission" date="2014-09" db="EMBL/GenBank/DDBJ databases">
        <authorList>
            <person name="Ellenberger Sabrina"/>
        </authorList>
    </citation>
    <scope>NUCLEOTIDE SEQUENCE [LARGE SCALE GENOMIC DNA]</scope>
    <source>
        <strain evidence="6 7">CBS 412.66</strain>
    </source>
</reference>
<keyword evidence="7" id="KW-1185">Reference proteome</keyword>
<dbReference type="Gene3D" id="3.40.50.720">
    <property type="entry name" value="NAD(P)-binding Rossmann-like Domain"/>
    <property type="match status" value="1"/>
</dbReference>
<dbReference type="InterPro" id="IPR000594">
    <property type="entry name" value="ThiF_NAD_FAD-bd"/>
</dbReference>
<proteinExistence type="inferred from homology"/>
<evidence type="ECO:0000256" key="2">
    <source>
        <dbReference type="ARBA" id="ARBA00006868"/>
    </source>
</evidence>
<evidence type="ECO:0000313" key="7">
    <source>
        <dbReference type="Proteomes" id="UP000054107"/>
    </source>
</evidence>
<feature type="domain" description="THIF-type NAD/FAD binding fold" evidence="5">
    <location>
        <begin position="13"/>
        <end position="190"/>
    </location>
</feature>
<dbReference type="UniPathway" id="UPA00885"/>
<dbReference type="OrthoDB" id="1708823at2759"/>
<accession>A0A0B7N5G3</accession>
<dbReference type="GO" id="GO:0045116">
    <property type="term" value="P:protein neddylation"/>
    <property type="evidence" value="ECO:0007669"/>
    <property type="project" value="UniProtKB-UniPathway"/>
</dbReference>
<comment type="similarity">
    <text evidence="2">Belongs to the ubiquitin-activating E1 family. ULA1 subfamily.</text>
</comment>
<organism evidence="6 7">
    <name type="scientific">Parasitella parasitica</name>
    <dbReference type="NCBI Taxonomy" id="35722"/>
    <lineage>
        <taxon>Eukaryota</taxon>
        <taxon>Fungi</taxon>
        <taxon>Fungi incertae sedis</taxon>
        <taxon>Mucoromycota</taxon>
        <taxon>Mucoromycotina</taxon>
        <taxon>Mucoromycetes</taxon>
        <taxon>Mucorales</taxon>
        <taxon>Mucorineae</taxon>
        <taxon>Mucoraceae</taxon>
        <taxon>Parasitella</taxon>
    </lineage>
</organism>
<dbReference type="InterPro" id="IPR030667">
    <property type="entry name" value="APP-BP1"/>
</dbReference>